<reference evidence="5 6" key="1">
    <citation type="journal article" date="2019" name="Int. J. Syst. Evol. Microbiol.">
        <title>Clostridium fermenticellae sp. nov., isolated from the mud in a fermentation cellar for the production of the Chinese liquor, baijiu.</title>
        <authorList>
            <person name="Xu P.X."/>
            <person name="Chai L.J."/>
            <person name="Qiu T."/>
            <person name="Zhang X.J."/>
            <person name="Lu Z.M."/>
            <person name="Xiao C."/>
            <person name="Wang S.T."/>
            <person name="Shen C.H."/>
            <person name="Shi J.S."/>
            <person name="Xu Z.H."/>
        </authorList>
    </citation>
    <scope>NUCLEOTIDE SEQUENCE [LARGE SCALE GENOMIC DNA]</scope>
    <source>
        <strain evidence="5 6">JN500901</strain>
    </source>
</reference>
<dbReference type="GO" id="GO:0004252">
    <property type="term" value="F:serine-type endopeptidase activity"/>
    <property type="evidence" value="ECO:0007669"/>
    <property type="project" value="UniProtKB-UniRule"/>
</dbReference>
<dbReference type="EC" id="3.4.21.53" evidence="2"/>
<dbReference type="Gene3D" id="3.40.50.300">
    <property type="entry name" value="P-loop containing nucleotide triphosphate hydrolases"/>
    <property type="match status" value="2"/>
</dbReference>
<dbReference type="GO" id="GO:0030163">
    <property type="term" value="P:protein catabolic process"/>
    <property type="evidence" value="ECO:0007669"/>
    <property type="project" value="InterPro"/>
</dbReference>
<dbReference type="GO" id="GO:0005524">
    <property type="term" value="F:ATP binding"/>
    <property type="evidence" value="ECO:0007669"/>
    <property type="project" value="InterPro"/>
</dbReference>
<dbReference type="SUPFAM" id="SSF54211">
    <property type="entry name" value="Ribosomal protein S5 domain 2-like"/>
    <property type="match status" value="1"/>
</dbReference>
<dbReference type="InterPro" id="IPR020568">
    <property type="entry name" value="Ribosomal_Su5_D2-typ_SF"/>
</dbReference>
<dbReference type="PRINTS" id="PR00830">
    <property type="entry name" value="ENDOLAPTASE"/>
</dbReference>
<evidence type="ECO:0000256" key="3">
    <source>
        <dbReference type="SAM" id="Coils"/>
    </source>
</evidence>
<keyword evidence="1 2" id="KW-0645">Protease</keyword>
<feature type="active site" evidence="2">
    <location>
        <position position="637"/>
    </location>
</feature>
<dbReference type="Pfam" id="PF13654">
    <property type="entry name" value="AAA_32"/>
    <property type="match status" value="1"/>
</dbReference>
<dbReference type="InterPro" id="IPR027065">
    <property type="entry name" value="Lon_Prtase"/>
</dbReference>
<dbReference type="PROSITE" id="PS51786">
    <property type="entry name" value="LON_PROTEOLYTIC"/>
    <property type="match status" value="1"/>
</dbReference>
<dbReference type="Pfam" id="PF05362">
    <property type="entry name" value="Lon_C"/>
    <property type="match status" value="1"/>
</dbReference>
<evidence type="ECO:0000259" key="4">
    <source>
        <dbReference type="PROSITE" id="PS51786"/>
    </source>
</evidence>
<feature type="coiled-coil region" evidence="3">
    <location>
        <begin position="130"/>
        <end position="157"/>
    </location>
</feature>
<dbReference type="GO" id="GO:0004176">
    <property type="term" value="F:ATP-dependent peptidase activity"/>
    <property type="evidence" value="ECO:0007669"/>
    <property type="project" value="UniProtKB-UniRule"/>
</dbReference>
<keyword evidence="2" id="KW-0720">Serine protease</keyword>
<name>A0A386H4P3_9CLOT</name>
<dbReference type="PANTHER" id="PTHR10046">
    <property type="entry name" value="ATP DEPENDENT LON PROTEASE FAMILY MEMBER"/>
    <property type="match status" value="1"/>
</dbReference>
<dbReference type="InterPro" id="IPR027417">
    <property type="entry name" value="P-loop_NTPase"/>
</dbReference>
<dbReference type="Gene3D" id="1.10.8.60">
    <property type="match status" value="1"/>
</dbReference>
<dbReference type="InterPro" id="IPR014721">
    <property type="entry name" value="Ribsml_uS5_D2-typ_fold_subgr"/>
</dbReference>
<keyword evidence="6" id="KW-1185">Reference proteome</keyword>
<keyword evidence="2" id="KW-0378">Hydrolase</keyword>
<dbReference type="EMBL" id="CP032416">
    <property type="protein sequence ID" value="AYD40640.1"/>
    <property type="molecule type" value="Genomic_DNA"/>
</dbReference>
<feature type="domain" description="Lon proteolytic" evidence="4">
    <location>
        <begin position="547"/>
        <end position="742"/>
    </location>
</feature>
<sequence length="767" mass="87900">MSRELDPRKVIYDFKFDNINIRGRINDTPEYYDVYKKIKTALEIDKDGYNVYLIDEFSEGDLNKIKKFVKDNLKHKGKPKDICYVICKDEKHPKVLSLPGGKGKVLEKTVEDIKNLYFDSTYEFYNNTSVKEKEDILDKLDKRKNDLIDELLKISKAYGFVMKSTVTGFTFVPVKEDGSMMSEKEYSALEKDEKEYILDKISKLKDSAHNILNELKEMEVSEIDKIKNILNKYYKDKTIDIKSNYNNEFVEEYDVIEYLNDMCSDIEENIKNIYSISYDDDKEIINKIIGKYVINILVDNSQTSFPPVIFEDDPSIGNLIGSIEYENKNGTYITNVNLIKAGSFLKANGGCLIIRASSLLNNVNAYYYLKKTFLSGKVDLNYNRGYLELLSLNGLKPESISFNETVILIGDYRTYDLLYSYDEDFRKIFKIRAERRKVLNIDDETKKCFIAKTYNICKDNNINTLTDGAIKELAKYLSRKAEDRNKIYMSGCEIGNLLILANNRSFKSNREKIERKDIIDVAYKNELIEEQVYENYKEKKILINVEGKVAGQINGLSIIDTGYVTFGRPIRITCSCYKGDGNIIDVQRDANLSGDIHSKAINILKGYLNFLIGGYEKIPVDFHLSFEQVYGKVDGDSASVAEIISIISALNKFGINQNIAVTGSINQLGEIQAIGGVNQKIEGFFNICKVLRGIDGKGVLIPESNIDNLVLKSDVEREIARGRFHIYTMSNLKDAVEVLMDRDYDTVIRESKKELKKYSKKQGTVRN</sequence>
<organism evidence="5 6">
    <name type="scientific">Clostridium fermenticellae</name>
    <dbReference type="NCBI Taxonomy" id="2068654"/>
    <lineage>
        <taxon>Bacteria</taxon>
        <taxon>Bacillati</taxon>
        <taxon>Bacillota</taxon>
        <taxon>Clostridia</taxon>
        <taxon>Eubacteriales</taxon>
        <taxon>Clostridiaceae</taxon>
        <taxon>Clostridium</taxon>
    </lineage>
</organism>
<dbReference type="RefSeq" id="WP_119972709.1">
    <property type="nucleotide sequence ID" value="NZ_CP032416.1"/>
</dbReference>
<comment type="similarity">
    <text evidence="2">Belongs to the peptidase S16 family.</text>
</comment>
<evidence type="ECO:0000256" key="2">
    <source>
        <dbReference type="PROSITE-ProRule" id="PRU01122"/>
    </source>
</evidence>
<dbReference type="InterPro" id="IPR041699">
    <property type="entry name" value="AAA_32"/>
</dbReference>
<dbReference type="OrthoDB" id="9758568at2"/>
<proteinExistence type="inferred from homology"/>
<dbReference type="KEGG" id="cfer:D4Z93_08900"/>
<keyword evidence="3" id="KW-0175">Coiled coil</keyword>
<accession>A0A386H4P3</accession>
<dbReference type="Gene3D" id="3.30.230.10">
    <property type="match status" value="1"/>
</dbReference>
<evidence type="ECO:0000256" key="1">
    <source>
        <dbReference type="ARBA" id="ARBA00022670"/>
    </source>
</evidence>
<evidence type="ECO:0000313" key="6">
    <source>
        <dbReference type="Proteomes" id="UP000266301"/>
    </source>
</evidence>
<dbReference type="InterPro" id="IPR008269">
    <property type="entry name" value="Lon_proteolytic"/>
</dbReference>
<feature type="active site" evidence="2">
    <location>
        <position position="680"/>
    </location>
</feature>
<dbReference type="AlphaFoldDB" id="A0A386H4P3"/>
<comment type="catalytic activity">
    <reaction evidence="2">
        <text>Hydrolysis of proteins in presence of ATP.</text>
        <dbReference type="EC" id="3.4.21.53"/>
    </reaction>
</comment>
<dbReference type="GO" id="GO:0006508">
    <property type="term" value="P:proteolysis"/>
    <property type="evidence" value="ECO:0007669"/>
    <property type="project" value="UniProtKB-KW"/>
</dbReference>
<evidence type="ECO:0000313" key="5">
    <source>
        <dbReference type="EMBL" id="AYD40640.1"/>
    </source>
</evidence>
<dbReference type="Proteomes" id="UP000266301">
    <property type="component" value="Chromosome"/>
</dbReference>
<protein>
    <recommendedName>
        <fullName evidence="2">endopeptidase La</fullName>
        <ecNumber evidence="2">3.4.21.53</ecNumber>
    </recommendedName>
</protein>
<gene>
    <name evidence="5" type="ORF">D4Z93_08900</name>
</gene>